<evidence type="ECO:0000259" key="13">
    <source>
        <dbReference type="PROSITE" id="PS51714"/>
    </source>
</evidence>
<feature type="compositionally biased region" description="Basic and acidic residues" evidence="12">
    <location>
        <begin position="31"/>
        <end position="40"/>
    </location>
</feature>
<evidence type="ECO:0000256" key="7">
    <source>
        <dbReference type="ARBA" id="ARBA00023134"/>
    </source>
</evidence>
<feature type="compositionally biased region" description="Basic residues" evidence="12">
    <location>
        <begin position="11"/>
        <end position="30"/>
    </location>
</feature>
<dbReference type="InterPro" id="IPR027417">
    <property type="entry name" value="P-loop_NTPase"/>
</dbReference>
<feature type="domain" description="Bms1-type G" evidence="13">
    <location>
        <begin position="82"/>
        <end position="246"/>
    </location>
</feature>
<keyword evidence="5" id="KW-0378">Hydrolase</keyword>
<dbReference type="GO" id="GO:0030686">
    <property type="term" value="C:90S preribosome"/>
    <property type="evidence" value="ECO:0007669"/>
    <property type="project" value="TreeGrafter"/>
</dbReference>
<name>A0A8K0D0C3_IGNLU</name>
<dbReference type="InterPro" id="IPR030387">
    <property type="entry name" value="G_Bms1/Tsr1_dom"/>
</dbReference>
<dbReference type="GO" id="GO:0032040">
    <property type="term" value="C:small-subunit processome"/>
    <property type="evidence" value="ECO:0007669"/>
    <property type="project" value="UniProtKB-ARBA"/>
</dbReference>
<dbReference type="GO" id="GO:0000479">
    <property type="term" value="P:endonucleolytic cleavage of tricistronic rRNA transcript (SSU-rRNA, 5.8S rRNA, LSU-rRNA)"/>
    <property type="evidence" value="ECO:0007669"/>
    <property type="project" value="TreeGrafter"/>
</dbReference>
<feature type="compositionally biased region" description="Acidic residues" evidence="12">
    <location>
        <begin position="601"/>
        <end position="620"/>
    </location>
</feature>
<organism evidence="14 15">
    <name type="scientific">Ignelater luminosus</name>
    <name type="common">Cucubano</name>
    <name type="synonym">Pyrophorus luminosus</name>
    <dbReference type="NCBI Taxonomy" id="2038154"/>
    <lineage>
        <taxon>Eukaryota</taxon>
        <taxon>Metazoa</taxon>
        <taxon>Ecdysozoa</taxon>
        <taxon>Arthropoda</taxon>
        <taxon>Hexapoda</taxon>
        <taxon>Insecta</taxon>
        <taxon>Pterygota</taxon>
        <taxon>Neoptera</taxon>
        <taxon>Endopterygota</taxon>
        <taxon>Coleoptera</taxon>
        <taxon>Polyphaga</taxon>
        <taxon>Elateriformia</taxon>
        <taxon>Elateroidea</taxon>
        <taxon>Elateridae</taxon>
        <taxon>Agrypninae</taxon>
        <taxon>Pyrophorini</taxon>
        <taxon>Ignelater</taxon>
    </lineage>
</organism>
<dbReference type="GO" id="GO:0005524">
    <property type="term" value="F:ATP binding"/>
    <property type="evidence" value="ECO:0007669"/>
    <property type="project" value="UniProtKB-KW"/>
</dbReference>
<dbReference type="FunFam" id="3.40.50.300:FF:000105">
    <property type="entry name" value="BMS1 ribosome biogenesis factor"/>
    <property type="match status" value="1"/>
</dbReference>
<evidence type="ECO:0000256" key="4">
    <source>
        <dbReference type="ARBA" id="ARBA00022741"/>
    </source>
</evidence>
<keyword evidence="4" id="KW-0547">Nucleotide-binding</keyword>
<dbReference type="CDD" id="cd01882">
    <property type="entry name" value="BMS1"/>
    <property type="match status" value="1"/>
</dbReference>
<comment type="catalytic activity">
    <reaction evidence="9">
        <text>GTP + H2O = GDP + phosphate + H(+)</text>
        <dbReference type="Rhea" id="RHEA:19669"/>
        <dbReference type="ChEBI" id="CHEBI:15377"/>
        <dbReference type="ChEBI" id="CHEBI:15378"/>
        <dbReference type="ChEBI" id="CHEBI:37565"/>
        <dbReference type="ChEBI" id="CHEBI:43474"/>
        <dbReference type="ChEBI" id="CHEBI:58189"/>
    </reaction>
    <physiologicalReaction direction="left-to-right" evidence="9">
        <dbReference type="Rhea" id="RHEA:19670"/>
    </physiologicalReaction>
</comment>
<dbReference type="GO" id="GO:0000462">
    <property type="term" value="P:maturation of SSU-rRNA from tricistronic rRNA transcript (SSU-rRNA, 5.8S rRNA, LSU-rRNA)"/>
    <property type="evidence" value="ECO:0007669"/>
    <property type="project" value="TreeGrafter"/>
</dbReference>
<dbReference type="Pfam" id="PF04950">
    <property type="entry name" value="RIBIOP_C"/>
    <property type="match status" value="1"/>
</dbReference>
<dbReference type="GO" id="GO:0005654">
    <property type="term" value="C:nucleoplasm"/>
    <property type="evidence" value="ECO:0007669"/>
    <property type="project" value="UniProtKB-ARBA"/>
</dbReference>
<keyword evidence="15" id="KW-1185">Reference proteome</keyword>
<dbReference type="Gene3D" id="3.40.50.300">
    <property type="entry name" value="P-loop containing nucleotide triphosphate hydrolases"/>
    <property type="match status" value="1"/>
</dbReference>
<feature type="region of interest" description="Disordered" evidence="12">
    <location>
        <begin position="1242"/>
        <end position="1264"/>
    </location>
</feature>
<feature type="compositionally biased region" description="Acidic residues" evidence="12">
    <location>
        <begin position="455"/>
        <end position="467"/>
    </location>
</feature>
<dbReference type="GO" id="GO:0003924">
    <property type="term" value="F:GTPase activity"/>
    <property type="evidence" value="ECO:0007669"/>
    <property type="project" value="TreeGrafter"/>
</dbReference>
<dbReference type="PANTHER" id="PTHR12858">
    <property type="entry name" value="RIBOSOME BIOGENESIS PROTEIN"/>
    <property type="match status" value="1"/>
</dbReference>
<keyword evidence="8" id="KW-0539">Nucleus</keyword>
<dbReference type="InterPro" id="IPR007034">
    <property type="entry name" value="BMS1_TSR1_C"/>
</dbReference>
<gene>
    <name evidence="14" type="ORF">ILUMI_12431</name>
</gene>
<keyword evidence="11" id="KW-0175">Coiled coil</keyword>
<dbReference type="Proteomes" id="UP000801492">
    <property type="component" value="Unassembled WGS sequence"/>
</dbReference>
<feature type="region of interest" description="Disordered" evidence="12">
    <location>
        <begin position="1"/>
        <end position="52"/>
    </location>
</feature>
<dbReference type="GO" id="GO:0034511">
    <property type="term" value="F:U3 snoRNA binding"/>
    <property type="evidence" value="ECO:0007669"/>
    <property type="project" value="TreeGrafter"/>
</dbReference>
<dbReference type="GO" id="GO:0005525">
    <property type="term" value="F:GTP binding"/>
    <property type="evidence" value="ECO:0007669"/>
    <property type="project" value="UniProtKB-KW"/>
</dbReference>
<feature type="region of interest" description="Disordered" evidence="12">
    <location>
        <begin position="745"/>
        <end position="807"/>
    </location>
</feature>
<keyword evidence="2" id="KW-0690">Ribosome biogenesis</keyword>
<evidence type="ECO:0000256" key="12">
    <source>
        <dbReference type="SAM" id="MobiDB-lite"/>
    </source>
</evidence>
<evidence type="ECO:0000256" key="9">
    <source>
        <dbReference type="ARBA" id="ARBA00049117"/>
    </source>
</evidence>
<feature type="region of interest" description="Disordered" evidence="12">
    <location>
        <begin position="521"/>
        <end position="622"/>
    </location>
</feature>
<dbReference type="InterPro" id="IPR037875">
    <property type="entry name" value="Bms1_N"/>
</dbReference>
<comment type="subcellular location">
    <subcellularLocation>
        <location evidence="1">Nucleus</location>
        <location evidence="1">Nucleolus</location>
    </subcellularLocation>
</comment>
<accession>A0A8K0D0C3</accession>
<evidence type="ECO:0000256" key="11">
    <source>
        <dbReference type="SAM" id="Coils"/>
    </source>
</evidence>
<feature type="region of interest" description="Disordered" evidence="12">
    <location>
        <begin position="444"/>
        <end position="475"/>
    </location>
</feature>
<dbReference type="SUPFAM" id="SSF52540">
    <property type="entry name" value="P-loop containing nucleoside triphosphate hydrolases"/>
    <property type="match status" value="1"/>
</dbReference>
<dbReference type="SMART" id="SM01362">
    <property type="entry name" value="DUF663"/>
    <property type="match status" value="1"/>
</dbReference>
<dbReference type="AlphaFoldDB" id="A0A8K0D0C3"/>
<evidence type="ECO:0000256" key="8">
    <source>
        <dbReference type="ARBA" id="ARBA00023242"/>
    </source>
</evidence>
<reference evidence="14" key="1">
    <citation type="submission" date="2019-08" db="EMBL/GenBank/DDBJ databases">
        <title>The genome of the North American firefly Photinus pyralis.</title>
        <authorList>
            <consortium name="Photinus pyralis genome working group"/>
            <person name="Fallon T.R."/>
            <person name="Sander Lower S.E."/>
            <person name="Weng J.-K."/>
        </authorList>
    </citation>
    <scope>NUCLEOTIDE SEQUENCE</scope>
    <source>
        <strain evidence="14">TRF0915ILg1</strain>
        <tissue evidence="14">Whole body</tissue>
    </source>
</reference>
<evidence type="ECO:0000313" key="14">
    <source>
        <dbReference type="EMBL" id="KAF2893737.1"/>
    </source>
</evidence>
<evidence type="ECO:0000256" key="6">
    <source>
        <dbReference type="ARBA" id="ARBA00022840"/>
    </source>
</evidence>
<evidence type="ECO:0000256" key="1">
    <source>
        <dbReference type="ARBA" id="ARBA00004604"/>
    </source>
</evidence>
<feature type="compositionally biased region" description="Acidic residues" evidence="12">
    <location>
        <begin position="747"/>
        <end position="765"/>
    </location>
</feature>
<evidence type="ECO:0000256" key="10">
    <source>
        <dbReference type="ARBA" id="ARBA00061391"/>
    </source>
</evidence>
<feature type="compositionally biased region" description="Basic residues" evidence="12">
    <location>
        <begin position="1242"/>
        <end position="1251"/>
    </location>
</feature>
<evidence type="ECO:0000256" key="5">
    <source>
        <dbReference type="ARBA" id="ARBA00022801"/>
    </source>
</evidence>
<protein>
    <recommendedName>
        <fullName evidence="13">Bms1-type G domain-containing protein</fullName>
    </recommendedName>
</protein>
<proteinExistence type="inferred from homology"/>
<keyword evidence="3" id="KW-0597">Phosphoprotein</keyword>
<dbReference type="PANTHER" id="PTHR12858:SF2">
    <property type="entry name" value="RIBOSOME BIOGENESIS PROTEIN BMS1 HOMOLOG"/>
    <property type="match status" value="1"/>
</dbReference>
<dbReference type="InterPro" id="IPR039761">
    <property type="entry name" value="Bms1/Tsr1"/>
</dbReference>
<keyword evidence="6" id="KW-0067">ATP-binding</keyword>
<dbReference type="SMART" id="SM00785">
    <property type="entry name" value="AARP2CN"/>
    <property type="match status" value="1"/>
</dbReference>
<dbReference type="OrthoDB" id="10260897at2759"/>
<dbReference type="InterPro" id="IPR012948">
    <property type="entry name" value="AARP2CN"/>
</dbReference>
<evidence type="ECO:0000313" key="15">
    <source>
        <dbReference type="Proteomes" id="UP000801492"/>
    </source>
</evidence>
<dbReference type="PROSITE" id="PS51714">
    <property type="entry name" value="G_BMS1"/>
    <property type="match status" value="1"/>
</dbReference>
<feature type="compositionally biased region" description="Polar residues" evidence="12">
    <location>
        <begin position="774"/>
        <end position="784"/>
    </location>
</feature>
<feature type="compositionally biased region" description="Acidic residues" evidence="12">
    <location>
        <begin position="566"/>
        <end position="594"/>
    </location>
</feature>
<keyword evidence="7" id="KW-0342">GTP-binding</keyword>
<comment type="caution">
    <text evidence="14">The sequence shown here is derived from an EMBL/GenBank/DDBJ whole genome shotgun (WGS) entry which is preliminary data.</text>
</comment>
<dbReference type="EMBL" id="VTPC01007696">
    <property type="protein sequence ID" value="KAF2893737.1"/>
    <property type="molecule type" value="Genomic_DNA"/>
</dbReference>
<evidence type="ECO:0000256" key="2">
    <source>
        <dbReference type="ARBA" id="ARBA00022517"/>
    </source>
</evidence>
<comment type="similarity">
    <text evidence="10">Belongs to the TRAFAC class translation factor GTPase superfamily. Bms1-like GTPase family. BMS1 subfamily.</text>
</comment>
<dbReference type="Pfam" id="PF08142">
    <property type="entry name" value="AARP2CN"/>
    <property type="match status" value="1"/>
</dbReference>
<sequence length="1264" mass="145323">MSDEASVDTKKKTHRERKAGRKAERKKKKAQRDQEPTDKHHNPKAFAFNSAVKAERRFRRRQDIETKKQHIPLVDRSPVEPPPILVGVVGPPKVGKSTLINSLIKLFTKSPLTDIKGPVTIVTGKKRRITLIECNNDINSMIDLAKVADLVLLLCDASFGFEMEIFEFLNICQVHGMPRIMGVLTHLDMIKNSKALKNTKKTLKHRFWTEVYAGAKLFYLSGILHGEYLRNEIKNLGRFISVMKFRPLTWRTSHSYLIGDRYEDLTSQEEVRKNPKCDRNISLYGYVRGMPLSKNVSVHIAGLGDLQIHDISYLPDPCPLPDTIKKRALVEKEKLIYAPFSGVGGIVYDKDAVYVELGGSHSHKQRDDNESNNIVTNLINTKETLDVKMKHSELQLFSKGEKFTAEDIETLKSNSENITSNKLLYYKTNENKETELDEELKKLRQTEVKSNTAEKEDDNDSSGDESVDSGNDSDLNVNEAEQNISVKHDSEYTVLKENKDSELHHKLSEILNKMDNKQVNLNSNKVTNDKNVLEPYPGSSSEEDEEDANLFKSNKNKDILFSDNYENSESENEDDSDEEDVQDDENESSEDESENEKMDDGSDNEEDESNSENEGDEEDLEIKWKDSLAKKAQDAFVNRQSRTKNVMKLVYGIFESKQNQSSESNDNEVNDEESEIGGLFRVVSHEQQKQKMNKDSMNLTESSLFEPWNINIRNWLDPENKMLVENCFVTGKWRDSEDASELLKLDDAEDMDSDNSEVFGDFEDLETGKKYTADDNSTSKSNPLSEGRKRKLNSESEKEDDENDKKKALAEKKRKLKERFDSEYDNADKSFYDEYKANVEKQSQLNKTIFENMPDDLRVQIEGYRPGMYVRIEFQKVPVEFVNNFDPTYPLVIGALNMGEENIGYVNVKIKKHRWFNKILKTNDPIILSLGWRRFQTLPIYSKLEDDLKFRYLKYTPQHVTCNAHFWGPITPQGTGFLAFQSCDETSEFVKQGFRIAATGVVQELDKSTQIMKKLKLIGHPLKIYKKTAFIKGMFSSALEVAQFEGAKIKTVSGIRGQIKKAVSKPEGCFRATFEDKIQLSDIVFCRTWFKVNVSQFYNPVVTLLLPPDKKNSWKGVRTTGQIKREKGVRNQPSKDSLYMDIKREPKVFKPLVIPSKLQQALPYRDKPKFGILSSEKKKSEDRVAVIREPHEQKVSTMMKMLRASFEEKQTQMKLAMKENMEKHKQQIEAEELKKVKKLRQQKKNVMRMRSKAQIAAQNKTSSK</sequence>
<evidence type="ECO:0000256" key="3">
    <source>
        <dbReference type="ARBA" id="ARBA00022553"/>
    </source>
</evidence>
<feature type="coiled-coil region" evidence="11">
    <location>
        <begin position="1214"/>
        <end position="1241"/>
    </location>
</feature>